<evidence type="ECO:0000256" key="4">
    <source>
        <dbReference type="ARBA" id="ARBA00013061"/>
    </source>
</evidence>
<dbReference type="SUPFAM" id="SSF53748">
    <property type="entry name" value="Phosphoglycerate kinase"/>
    <property type="match status" value="1"/>
</dbReference>
<accession>A0ABQ7HZH1</accession>
<dbReference type="InterPro" id="IPR015824">
    <property type="entry name" value="Phosphoglycerate_kinase_N"/>
</dbReference>
<evidence type="ECO:0000256" key="1">
    <source>
        <dbReference type="ARBA" id="ARBA00000642"/>
    </source>
</evidence>
<organism evidence="12 13">
    <name type="scientific">Astathelohania contejeani</name>
    <dbReference type="NCBI Taxonomy" id="164912"/>
    <lineage>
        <taxon>Eukaryota</taxon>
        <taxon>Fungi</taxon>
        <taxon>Fungi incertae sedis</taxon>
        <taxon>Microsporidia</taxon>
        <taxon>Astathelohaniidae</taxon>
        <taxon>Astathelohania</taxon>
    </lineage>
</organism>
<dbReference type="Proteomes" id="UP001516464">
    <property type="component" value="Unassembled WGS sequence"/>
</dbReference>
<comment type="subunit">
    <text evidence="11">Monomer.</text>
</comment>
<comment type="cofactor">
    <cofactor evidence="2">
        <name>Mg(2+)</name>
        <dbReference type="ChEBI" id="CHEBI:18420"/>
    </cofactor>
</comment>
<evidence type="ECO:0000256" key="2">
    <source>
        <dbReference type="ARBA" id="ARBA00001946"/>
    </source>
</evidence>
<protein>
    <recommendedName>
        <fullName evidence="4 10">Phosphoglycerate kinase</fullName>
        <ecNumber evidence="4 10">2.7.2.3</ecNumber>
    </recommendedName>
</protein>
<comment type="caution">
    <text evidence="12">The sequence shown here is derived from an EMBL/GenBank/DDBJ whole genome shotgun (WGS) entry which is preliminary data.</text>
</comment>
<evidence type="ECO:0000313" key="12">
    <source>
        <dbReference type="EMBL" id="KAF7683539.1"/>
    </source>
</evidence>
<dbReference type="GO" id="GO:0016301">
    <property type="term" value="F:kinase activity"/>
    <property type="evidence" value="ECO:0007669"/>
    <property type="project" value="UniProtKB-KW"/>
</dbReference>
<evidence type="ECO:0000256" key="11">
    <source>
        <dbReference type="RuleBase" id="RU000696"/>
    </source>
</evidence>
<sequence>MPKKSIKDTNLKYKRIFLRVDYNVPIVKRQVVDDFRIKQTIPTIKYLLDSNVKKIYIGSHLGRPHGIKSEALSSKPVYNILKEILSDIKIGFGTIGEELPDNKIVLLENLRFHAAEEKYDAQLPGHREYRNWFMAYCDLVVMDAFGCLHRDETSITRTGLPVVSGLLVEKELKIANELLNGGIDLVILGGAKISDKLRLIKTLLERKVKKIFLGGGMCFTVLSNFFEKDVGRSLHEENMKAEITSMYEKAKEVGAKIILPVDYLVIDNESKISSNIMNNEKAVDIGPKSIKVIEDLIKESDTIFWNGPPGKFEDDISSEGTKILIKMLQEHVKMGKRCVAGGGDTASAISMFGFPSEFTYVSTGGGSFLRVLEGGELPGLDAIENIK</sequence>
<evidence type="ECO:0000256" key="8">
    <source>
        <dbReference type="ARBA" id="ARBA00022840"/>
    </source>
</evidence>
<keyword evidence="7 10" id="KW-0418">Kinase</keyword>
<evidence type="ECO:0000256" key="6">
    <source>
        <dbReference type="ARBA" id="ARBA00022741"/>
    </source>
</evidence>
<dbReference type="EC" id="2.7.2.3" evidence="4 10"/>
<keyword evidence="9" id="KW-0460">Magnesium</keyword>
<evidence type="ECO:0000256" key="5">
    <source>
        <dbReference type="ARBA" id="ARBA00022679"/>
    </source>
</evidence>
<keyword evidence="5 10" id="KW-0808">Transferase</keyword>
<dbReference type="InterPro" id="IPR001576">
    <property type="entry name" value="Phosphoglycerate_kinase"/>
</dbReference>
<dbReference type="Pfam" id="PF00162">
    <property type="entry name" value="PGK"/>
    <property type="match status" value="1"/>
</dbReference>
<comment type="similarity">
    <text evidence="3 10">Belongs to the phosphoglycerate kinase family.</text>
</comment>
<dbReference type="PRINTS" id="PR00477">
    <property type="entry name" value="PHGLYCKINASE"/>
</dbReference>
<comment type="catalytic activity">
    <reaction evidence="1 10">
        <text>(2R)-3-phosphoglycerate + ATP = (2R)-3-phospho-glyceroyl phosphate + ADP</text>
        <dbReference type="Rhea" id="RHEA:14801"/>
        <dbReference type="ChEBI" id="CHEBI:30616"/>
        <dbReference type="ChEBI" id="CHEBI:57604"/>
        <dbReference type="ChEBI" id="CHEBI:58272"/>
        <dbReference type="ChEBI" id="CHEBI:456216"/>
        <dbReference type="EC" id="2.7.2.3"/>
    </reaction>
</comment>
<proteinExistence type="inferred from homology"/>
<dbReference type="PANTHER" id="PTHR11406">
    <property type="entry name" value="PHOSPHOGLYCERATE KINASE"/>
    <property type="match status" value="1"/>
</dbReference>
<dbReference type="PIRSF" id="PIRSF000724">
    <property type="entry name" value="Pgk"/>
    <property type="match status" value="1"/>
</dbReference>
<keyword evidence="6" id="KW-0547">Nucleotide-binding</keyword>
<dbReference type="InterPro" id="IPR036043">
    <property type="entry name" value="Phosphoglycerate_kinase_sf"/>
</dbReference>
<dbReference type="Gene3D" id="3.40.50.1260">
    <property type="entry name" value="Phosphoglycerate kinase, N-terminal domain"/>
    <property type="match status" value="2"/>
</dbReference>
<dbReference type="EMBL" id="SBIQ01000076">
    <property type="protein sequence ID" value="KAF7683539.1"/>
    <property type="molecule type" value="Genomic_DNA"/>
</dbReference>
<keyword evidence="8" id="KW-0067">ATP-binding</keyword>
<evidence type="ECO:0000256" key="10">
    <source>
        <dbReference type="RuleBase" id="RU000532"/>
    </source>
</evidence>
<evidence type="ECO:0000256" key="7">
    <source>
        <dbReference type="ARBA" id="ARBA00022777"/>
    </source>
</evidence>
<evidence type="ECO:0000256" key="9">
    <source>
        <dbReference type="ARBA" id="ARBA00022842"/>
    </source>
</evidence>
<reference evidence="12 13" key="1">
    <citation type="submission" date="2019-01" db="EMBL/GenBank/DDBJ databases">
        <title>Genomes sequencing and comparative genomics of infectious freshwater microsporidia, Cucumispora dikerogammari and Thelohania contejeani.</title>
        <authorList>
            <person name="Cormier A."/>
            <person name="Giraud I."/>
            <person name="Wattier R."/>
            <person name="Teixeira M."/>
            <person name="Grandjean F."/>
            <person name="Rigaud T."/>
            <person name="Cordaux R."/>
        </authorList>
    </citation>
    <scope>NUCLEOTIDE SEQUENCE [LARGE SCALE GENOMIC DNA]</scope>
    <source>
        <strain evidence="12">T1</strain>
        <tissue evidence="12">Spores</tissue>
    </source>
</reference>
<name>A0ABQ7HZH1_9MICR</name>
<keyword evidence="13" id="KW-1185">Reference proteome</keyword>
<gene>
    <name evidence="12" type="primary">PGK1</name>
    <name evidence="12" type="ORF">TCON_1255</name>
</gene>
<dbReference type="PANTHER" id="PTHR11406:SF23">
    <property type="entry name" value="PHOSPHOGLYCERATE KINASE 1, CHLOROPLASTIC-RELATED"/>
    <property type="match status" value="1"/>
</dbReference>
<evidence type="ECO:0000313" key="13">
    <source>
        <dbReference type="Proteomes" id="UP001516464"/>
    </source>
</evidence>
<evidence type="ECO:0000256" key="3">
    <source>
        <dbReference type="ARBA" id="ARBA00008982"/>
    </source>
</evidence>